<gene>
    <name evidence="2" type="ORF">ACIBG2_27045</name>
</gene>
<name>A0ABW7YZC1_9ACTN</name>
<evidence type="ECO:0000313" key="3">
    <source>
        <dbReference type="Proteomes" id="UP001612741"/>
    </source>
</evidence>
<feature type="compositionally biased region" description="Low complexity" evidence="1">
    <location>
        <begin position="324"/>
        <end position="335"/>
    </location>
</feature>
<comment type="caution">
    <text evidence="2">The sequence shown here is derived from an EMBL/GenBank/DDBJ whole genome shotgun (WGS) entry which is preliminary data.</text>
</comment>
<feature type="compositionally biased region" description="Low complexity" evidence="1">
    <location>
        <begin position="503"/>
        <end position="514"/>
    </location>
</feature>
<feature type="region of interest" description="Disordered" evidence="1">
    <location>
        <begin position="67"/>
        <end position="291"/>
    </location>
</feature>
<feature type="compositionally biased region" description="Basic and acidic residues" evidence="1">
    <location>
        <begin position="95"/>
        <end position="279"/>
    </location>
</feature>
<evidence type="ECO:0000256" key="1">
    <source>
        <dbReference type="SAM" id="MobiDB-lite"/>
    </source>
</evidence>
<dbReference type="RefSeq" id="WP_397085347.1">
    <property type="nucleotide sequence ID" value="NZ_JBITGY010000007.1"/>
</dbReference>
<reference evidence="2 3" key="1">
    <citation type="submission" date="2024-10" db="EMBL/GenBank/DDBJ databases">
        <title>The Natural Products Discovery Center: Release of the First 8490 Sequenced Strains for Exploring Actinobacteria Biosynthetic Diversity.</title>
        <authorList>
            <person name="Kalkreuter E."/>
            <person name="Kautsar S.A."/>
            <person name="Yang D."/>
            <person name="Bader C.D."/>
            <person name="Teijaro C.N."/>
            <person name="Fluegel L."/>
            <person name="Davis C.M."/>
            <person name="Simpson J.R."/>
            <person name="Lauterbach L."/>
            <person name="Steele A.D."/>
            <person name="Gui C."/>
            <person name="Meng S."/>
            <person name="Li G."/>
            <person name="Viehrig K."/>
            <person name="Ye F."/>
            <person name="Su P."/>
            <person name="Kiefer A.F."/>
            <person name="Nichols A."/>
            <person name="Cepeda A.J."/>
            <person name="Yan W."/>
            <person name="Fan B."/>
            <person name="Jiang Y."/>
            <person name="Adhikari A."/>
            <person name="Zheng C.-J."/>
            <person name="Schuster L."/>
            <person name="Cowan T.M."/>
            <person name="Smanski M.J."/>
            <person name="Chevrette M.G."/>
            <person name="De Carvalho L.P.S."/>
            <person name="Shen B."/>
        </authorList>
    </citation>
    <scope>NUCLEOTIDE SEQUENCE [LARGE SCALE GENOMIC DNA]</scope>
    <source>
        <strain evidence="2 3">NPDC050545</strain>
    </source>
</reference>
<sequence>MGKFDGMDPKLVRDLLTEVKRAAGEMRTIEGRVTQVMSAAGLATRATHRPGQVAEAVEDMSKDVTGRLALLEKREDAPKGADAGKEPVPGAGADGKPESKDDGKDGKVDGKPADDKPVVKTEPKDGGETLDDPKDKREDDRSRYDNPRAGDPQSDAKTDEPKPDKPDAKVDEPKPDKPDAKVDEPKPDKPDAKVDELKPDKPDAKVDELKPDKPDVKVDEPKPDKPDVKTGDDKPDVPDTKVGDDVTASDENKNDKKDDPVKGDEPKDEERDSRRDRGAEAPLDPTKPQVVEVDGVKVLQVPLDPPTAEELEELIRNIDDVRPQDTPATPADTTPGQLQPGGKVVDAGGLATSSGDVTGCEAKPPDPAAVQTLVENVRDVQPMEMPGVEVPKGEYGTGEWAPQNIKPDGPPGTVQPGTQTTAAYGEPTGQPAATQTTTAYGEPAGTQTTAAYGEPTGAQTAPAGQTPSGAQTAPAAQAPSAEPTGQPDQRAGDRTGIENSTPAAAGNAGLQQGADDGGDVVSRDAEPFDPAVLKTLIENARDVQPMEMPGVEVPEGAWGKGEWVPEDIGPDGPAGSVEPGSAEPGERSS</sequence>
<feature type="compositionally biased region" description="Low complexity" evidence="1">
    <location>
        <begin position="465"/>
        <end position="484"/>
    </location>
</feature>
<dbReference type="Proteomes" id="UP001612741">
    <property type="component" value="Unassembled WGS sequence"/>
</dbReference>
<protein>
    <submittedName>
        <fullName evidence="2">Uncharacterized protein</fullName>
    </submittedName>
</protein>
<feature type="region of interest" description="Disordered" evidence="1">
    <location>
        <begin position="378"/>
        <end position="526"/>
    </location>
</feature>
<feature type="compositionally biased region" description="Basic and acidic residues" evidence="1">
    <location>
        <begin position="67"/>
        <end position="85"/>
    </location>
</feature>
<accession>A0ABW7YZC1</accession>
<dbReference type="EMBL" id="JBITGY010000007">
    <property type="protein sequence ID" value="MFI6501062.1"/>
    <property type="molecule type" value="Genomic_DNA"/>
</dbReference>
<organism evidence="2 3">
    <name type="scientific">Nonomuraea typhae</name>
    <dbReference type="NCBI Taxonomy" id="2603600"/>
    <lineage>
        <taxon>Bacteria</taxon>
        <taxon>Bacillati</taxon>
        <taxon>Actinomycetota</taxon>
        <taxon>Actinomycetes</taxon>
        <taxon>Streptosporangiales</taxon>
        <taxon>Streptosporangiaceae</taxon>
        <taxon>Nonomuraea</taxon>
    </lineage>
</organism>
<feature type="region of interest" description="Disordered" evidence="1">
    <location>
        <begin position="319"/>
        <end position="366"/>
    </location>
</feature>
<proteinExistence type="predicted"/>
<feature type="compositionally biased region" description="Low complexity" evidence="1">
    <location>
        <begin position="411"/>
        <end position="439"/>
    </location>
</feature>
<feature type="region of interest" description="Disordered" evidence="1">
    <location>
        <begin position="545"/>
        <end position="589"/>
    </location>
</feature>
<evidence type="ECO:0000313" key="2">
    <source>
        <dbReference type="EMBL" id="MFI6501062.1"/>
    </source>
</evidence>
<keyword evidence="3" id="KW-1185">Reference proteome</keyword>